<dbReference type="AlphaFoldDB" id="A0A4Z2GCB6"/>
<protein>
    <submittedName>
        <fullName evidence="2">Uncharacterized protein</fullName>
    </submittedName>
</protein>
<reference evidence="2 3" key="1">
    <citation type="submission" date="2019-03" db="EMBL/GenBank/DDBJ databases">
        <title>First draft genome of Liparis tanakae, snailfish: a comprehensive survey of snailfish specific genes.</title>
        <authorList>
            <person name="Kim W."/>
            <person name="Song I."/>
            <person name="Jeong J.-H."/>
            <person name="Kim D."/>
            <person name="Kim S."/>
            <person name="Ryu S."/>
            <person name="Song J.Y."/>
            <person name="Lee S.K."/>
        </authorList>
    </citation>
    <scope>NUCLEOTIDE SEQUENCE [LARGE SCALE GENOMIC DNA]</scope>
    <source>
        <tissue evidence="2">Muscle</tissue>
    </source>
</reference>
<evidence type="ECO:0000313" key="2">
    <source>
        <dbReference type="EMBL" id="TNN51019.1"/>
    </source>
</evidence>
<proteinExistence type="predicted"/>
<evidence type="ECO:0000256" key="1">
    <source>
        <dbReference type="SAM" id="MobiDB-lite"/>
    </source>
</evidence>
<organism evidence="2 3">
    <name type="scientific">Liparis tanakae</name>
    <name type="common">Tanaka's snailfish</name>
    <dbReference type="NCBI Taxonomy" id="230148"/>
    <lineage>
        <taxon>Eukaryota</taxon>
        <taxon>Metazoa</taxon>
        <taxon>Chordata</taxon>
        <taxon>Craniata</taxon>
        <taxon>Vertebrata</taxon>
        <taxon>Euteleostomi</taxon>
        <taxon>Actinopterygii</taxon>
        <taxon>Neopterygii</taxon>
        <taxon>Teleostei</taxon>
        <taxon>Neoteleostei</taxon>
        <taxon>Acanthomorphata</taxon>
        <taxon>Eupercaria</taxon>
        <taxon>Perciformes</taxon>
        <taxon>Cottioidei</taxon>
        <taxon>Cottales</taxon>
        <taxon>Liparidae</taxon>
        <taxon>Liparis</taxon>
    </lineage>
</organism>
<comment type="caution">
    <text evidence="2">The sequence shown here is derived from an EMBL/GenBank/DDBJ whole genome shotgun (WGS) entry which is preliminary data.</text>
</comment>
<dbReference type="EMBL" id="SRLO01000597">
    <property type="protein sequence ID" value="TNN51019.1"/>
    <property type="molecule type" value="Genomic_DNA"/>
</dbReference>
<accession>A0A4Z2GCB6</accession>
<sequence>MIAAAAVVAAAAAALLSDSHPERDVPVTKCHAHCSAAEEVGTRDGIVFFTIDNDAIKNLFGQIPCESRSHGAPTKAEHQGAPAAKDIGTS</sequence>
<name>A0A4Z2GCB6_9TELE</name>
<gene>
    <name evidence="2" type="ORF">EYF80_038749</name>
</gene>
<dbReference type="Proteomes" id="UP000314294">
    <property type="component" value="Unassembled WGS sequence"/>
</dbReference>
<evidence type="ECO:0000313" key="3">
    <source>
        <dbReference type="Proteomes" id="UP000314294"/>
    </source>
</evidence>
<feature type="region of interest" description="Disordered" evidence="1">
    <location>
        <begin position="67"/>
        <end position="90"/>
    </location>
</feature>
<keyword evidence="3" id="KW-1185">Reference proteome</keyword>